<keyword evidence="2" id="KW-1185">Reference proteome</keyword>
<proteinExistence type="predicted"/>
<dbReference type="PANTHER" id="PTHR33116:SF84">
    <property type="entry name" value="RNA-DIRECTED DNA POLYMERASE"/>
    <property type="match status" value="1"/>
</dbReference>
<organism evidence="1 2">
    <name type="scientific">Dipteronia sinensis</name>
    <dbReference type="NCBI Taxonomy" id="43782"/>
    <lineage>
        <taxon>Eukaryota</taxon>
        <taxon>Viridiplantae</taxon>
        <taxon>Streptophyta</taxon>
        <taxon>Embryophyta</taxon>
        <taxon>Tracheophyta</taxon>
        <taxon>Spermatophyta</taxon>
        <taxon>Magnoliopsida</taxon>
        <taxon>eudicotyledons</taxon>
        <taxon>Gunneridae</taxon>
        <taxon>Pentapetalae</taxon>
        <taxon>rosids</taxon>
        <taxon>malvids</taxon>
        <taxon>Sapindales</taxon>
        <taxon>Sapindaceae</taxon>
        <taxon>Hippocastanoideae</taxon>
        <taxon>Acereae</taxon>
        <taxon>Dipteronia</taxon>
    </lineage>
</organism>
<comment type="caution">
    <text evidence="1">The sequence shown here is derived from an EMBL/GenBank/DDBJ whole genome shotgun (WGS) entry which is preliminary data.</text>
</comment>
<reference evidence="1" key="1">
    <citation type="journal article" date="2023" name="Plant J.">
        <title>Genome sequences and population genomics provide insights into the demographic history, inbreeding, and mutation load of two 'living fossil' tree species of Dipteronia.</title>
        <authorList>
            <person name="Feng Y."/>
            <person name="Comes H.P."/>
            <person name="Chen J."/>
            <person name="Zhu S."/>
            <person name="Lu R."/>
            <person name="Zhang X."/>
            <person name="Li P."/>
            <person name="Qiu J."/>
            <person name="Olsen K.M."/>
            <person name="Qiu Y."/>
        </authorList>
    </citation>
    <scope>NUCLEOTIDE SEQUENCE</scope>
    <source>
        <strain evidence="1">NBL</strain>
    </source>
</reference>
<name>A0AAE0E058_9ROSI</name>
<dbReference type="PANTHER" id="PTHR33116">
    <property type="entry name" value="REVERSE TRANSCRIPTASE ZINC-BINDING DOMAIN-CONTAINING PROTEIN-RELATED-RELATED"/>
    <property type="match status" value="1"/>
</dbReference>
<dbReference type="EMBL" id="JANJYJ010000007">
    <property type="protein sequence ID" value="KAK3199256.1"/>
    <property type="molecule type" value="Genomic_DNA"/>
</dbReference>
<sequence length="251" mass="29044">MGIYGNTQVDFLEPGISDHSPSVVTVGKLKSFGPRPFKFFSFWAENADFLNWVEEGWRLNVEGVPMFRLYAWLKAVKRILKDKTSVCYGAIHQKVAQAKERLEQAQREILIFLWNGNVEENARAKVSWSVLSMPKKEGGLGIKKLEEWNRAAMMRHIWGLFAKAGSLWVAWVKENLLRGKSFWQVSIPQICTWSWRKLLKLRDEAKHFVSFDVGNGKNIYLWFDACHPDVVLYKKYGCRVIYDAHSKLEAG</sequence>
<evidence type="ECO:0000313" key="2">
    <source>
        <dbReference type="Proteomes" id="UP001281410"/>
    </source>
</evidence>
<evidence type="ECO:0000313" key="1">
    <source>
        <dbReference type="EMBL" id="KAK3199256.1"/>
    </source>
</evidence>
<accession>A0AAE0E058</accession>
<dbReference type="AlphaFoldDB" id="A0AAE0E058"/>
<gene>
    <name evidence="1" type="ORF">Dsin_022671</name>
</gene>
<dbReference type="Proteomes" id="UP001281410">
    <property type="component" value="Unassembled WGS sequence"/>
</dbReference>
<protein>
    <recommendedName>
        <fullName evidence="3">Reverse transcriptase zinc-binding domain-containing protein</fullName>
    </recommendedName>
</protein>
<evidence type="ECO:0008006" key="3">
    <source>
        <dbReference type="Google" id="ProtNLM"/>
    </source>
</evidence>